<dbReference type="InterPro" id="IPR002146">
    <property type="entry name" value="ATP_synth_b/b'su_bac/chlpt"/>
</dbReference>
<protein>
    <recommendedName>
        <fullName evidence="15">ATP synthase subunit b</fullName>
    </recommendedName>
    <alternativeName>
        <fullName evidence="15">ATP synthase F(0) sector subunit b</fullName>
    </alternativeName>
    <alternativeName>
        <fullName evidence="15">ATPase subunit I</fullName>
    </alternativeName>
    <alternativeName>
        <fullName evidence="15">F-type ATPase subunit b</fullName>
        <shortName evidence="15">F-ATPase subunit b</shortName>
    </alternativeName>
</protein>
<keyword evidence="7 15" id="KW-0375">Hydrogen ion transport</keyword>
<evidence type="ECO:0000256" key="12">
    <source>
        <dbReference type="ARBA" id="ARBA00025198"/>
    </source>
</evidence>
<dbReference type="HAMAP" id="MF_01398">
    <property type="entry name" value="ATP_synth_b_bprime"/>
    <property type="match status" value="1"/>
</dbReference>
<evidence type="ECO:0000313" key="18">
    <source>
        <dbReference type="EMBL" id="SDG40043.1"/>
    </source>
</evidence>
<dbReference type="PANTHER" id="PTHR33445">
    <property type="entry name" value="ATP SYNTHASE SUBUNIT B', CHLOROPLASTIC"/>
    <property type="match status" value="1"/>
</dbReference>
<keyword evidence="11 15" id="KW-0066">ATP synthesis</keyword>
<reference evidence="18 19" key="1">
    <citation type="submission" date="2016-10" db="EMBL/GenBank/DDBJ databases">
        <authorList>
            <person name="de Groot N.N."/>
        </authorList>
    </citation>
    <scope>NUCLEOTIDE SEQUENCE [LARGE SCALE GENOMIC DNA]</scope>
    <source>
        <strain evidence="18 19">CGMCC 1.10267</strain>
    </source>
</reference>
<evidence type="ECO:0000313" key="19">
    <source>
        <dbReference type="Proteomes" id="UP000199495"/>
    </source>
</evidence>
<dbReference type="Proteomes" id="UP000199495">
    <property type="component" value="Unassembled WGS sequence"/>
</dbReference>
<evidence type="ECO:0000256" key="14">
    <source>
        <dbReference type="ARBA" id="ARBA00025830"/>
    </source>
</evidence>
<feature type="coiled-coil region" evidence="17">
    <location>
        <begin position="30"/>
        <end position="100"/>
    </location>
</feature>
<keyword evidence="6 15" id="KW-0812">Transmembrane</keyword>
<comment type="similarity">
    <text evidence="2 15 16">Belongs to the ATPase B chain family.</text>
</comment>
<dbReference type="GO" id="GO:0005886">
    <property type="term" value="C:plasma membrane"/>
    <property type="evidence" value="ECO:0007669"/>
    <property type="project" value="UniProtKB-SubCell"/>
</dbReference>
<evidence type="ECO:0000256" key="3">
    <source>
        <dbReference type="ARBA" id="ARBA00022448"/>
    </source>
</evidence>
<comment type="function">
    <text evidence="13">Component of the F(0) channel, it forms part of the peripheral stalk, linking F(1) to F(0). The b'-subunit is a diverged and duplicated form of b found in plants and photosynthetic bacteria.</text>
</comment>
<evidence type="ECO:0000256" key="7">
    <source>
        <dbReference type="ARBA" id="ARBA00022781"/>
    </source>
</evidence>
<evidence type="ECO:0000256" key="5">
    <source>
        <dbReference type="ARBA" id="ARBA00022547"/>
    </source>
</evidence>
<keyword evidence="8 15" id="KW-1133">Transmembrane helix</keyword>
<dbReference type="AlphaFoldDB" id="A0A1G7TXS3"/>
<dbReference type="STRING" id="440168.SAMN04487974_102411"/>
<keyword evidence="4 15" id="KW-1003">Cell membrane</keyword>
<evidence type="ECO:0000256" key="17">
    <source>
        <dbReference type="SAM" id="Coils"/>
    </source>
</evidence>
<comment type="subunit">
    <text evidence="14 15">F-type ATPases have 2 components, F(1) - the catalytic core - and F(0) - the membrane proton channel. F(1) has five subunits: alpha(3), beta(3), gamma(1), delta(1), epsilon(1). F(0) has three main subunits: a(1), b(2) and c(10-14). The alpha and beta chains form an alternating ring which encloses part of the gamma chain. F(1) is attached to F(0) by a central stalk formed by the gamma and epsilon chains, while a peripheral stalk is formed by the delta and b chains.</text>
</comment>
<comment type="function">
    <text evidence="12 15">F(1)F(0) ATP synthase produces ATP from ADP in the presence of a proton or sodium gradient. F-type ATPases consist of two structural domains, F(1) containing the extramembraneous catalytic core and F(0) containing the membrane proton channel, linked together by a central stalk and a peripheral stalk. During catalysis, ATP synthesis in the catalytic domain of F(1) is coupled via a rotary mechanism of the central stalk subunits to proton translocation.</text>
</comment>
<dbReference type="RefSeq" id="WP_090593359.1">
    <property type="nucleotide sequence ID" value="NZ_FNCS01000002.1"/>
</dbReference>
<accession>A0A1G7TXS3</accession>
<name>A0A1G7TXS3_9HYPH</name>
<evidence type="ECO:0000256" key="8">
    <source>
        <dbReference type="ARBA" id="ARBA00022989"/>
    </source>
</evidence>
<evidence type="ECO:0000256" key="11">
    <source>
        <dbReference type="ARBA" id="ARBA00023310"/>
    </source>
</evidence>
<evidence type="ECO:0000256" key="6">
    <source>
        <dbReference type="ARBA" id="ARBA00022692"/>
    </source>
</evidence>
<keyword evidence="3 15" id="KW-0813">Transport</keyword>
<gene>
    <name evidence="15" type="primary">atpF</name>
    <name evidence="18" type="ORF">SAMN04487974_102411</name>
</gene>
<keyword evidence="19" id="KW-1185">Reference proteome</keyword>
<evidence type="ECO:0000256" key="13">
    <source>
        <dbReference type="ARBA" id="ARBA00025614"/>
    </source>
</evidence>
<dbReference type="GO" id="GO:0045259">
    <property type="term" value="C:proton-transporting ATP synthase complex"/>
    <property type="evidence" value="ECO:0007669"/>
    <property type="project" value="UniProtKB-KW"/>
</dbReference>
<dbReference type="OrthoDB" id="8479836at2"/>
<proteinExistence type="inferred from homology"/>
<keyword evidence="5 15" id="KW-0138">CF(0)</keyword>
<organism evidence="18 19">
    <name type="scientific">Pelagibacterium luteolum</name>
    <dbReference type="NCBI Taxonomy" id="440168"/>
    <lineage>
        <taxon>Bacteria</taxon>
        <taxon>Pseudomonadati</taxon>
        <taxon>Pseudomonadota</taxon>
        <taxon>Alphaproteobacteria</taxon>
        <taxon>Hyphomicrobiales</taxon>
        <taxon>Devosiaceae</taxon>
        <taxon>Pelagibacterium</taxon>
    </lineage>
</organism>
<dbReference type="GO" id="GO:0046933">
    <property type="term" value="F:proton-transporting ATP synthase activity, rotational mechanism"/>
    <property type="evidence" value="ECO:0007669"/>
    <property type="project" value="UniProtKB-UniRule"/>
</dbReference>
<evidence type="ECO:0000256" key="15">
    <source>
        <dbReference type="HAMAP-Rule" id="MF_01398"/>
    </source>
</evidence>
<dbReference type="Pfam" id="PF00430">
    <property type="entry name" value="ATP-synt_B"/>
    <property type="match status" value="1"/>
</dbReference>
<dbReference type="PANTHER" id="PTHR33445:SF1">
    <property type="entry name" value="ATP SYNTHASE SUBUNIT B"/>
    <property type="match status" value="1"/>
</dbReference>
<evidence type="ECO:0000256" key="10">
    <source>
        <dbReference type="ARBA" id="ARBA00023136"/>
    </source>
</evidence>
<keyword evidence="17" id="KW-0175">Coiled coil</keyword>
<feature type="transmembrane region" description="Helical" evidence="15">
    <location>
        <begin position="6"/>
        <end position="23"/>
    </location>
</feature>
<dbReference type="CDD" id="cd06503">
    <property type="entry name" value="ATP-synt_Fo_b"/>
    <property type="match status" value="1"/>
</dbReference>
<dbReference type="GO" id="GO:0046961">
    <property type="term" value="F:proton-transporting ATPase activity, rotational mechanism"/>
    <property type="evidence" value="ECO:0007669"/>
    <property type="project" value="TreeGrafter"/>
</dbReference>
<evidence type="ECO:0000256" key="2">
    <source>
        <dbReference type="ARBA" id="ARBA00005513"/>
    </source>
</evidence>
<evidence type="ECO:0000256" key="16">
    <source>
        <dbReference type="RuleBase" id="RU003848"/>
    </source>
</evidence>
<evidence type="ECO:0000256" key="4">
    <source>
        <dbReference type="ARBA" id="ARBA00022475"/>
    </source>
</evidence>
<comment type="subcellular location">
    <subcellularLocation>
        <location evidence="1">Cell inner membrane</location>
        <topology evidence="1">Single-pass membrane protein</topology>
    </subcellularLocation>
    <subcellularLocation>
        <location evidence="15">Cell membrane</location>
        <topology evidence="15">Single-pass membrane protein</topology>
    </subcellularLocation>
</comment>
<evidence type="ECO:0000256" key="9">
    <source>
        <dbReference type="ARBA" id="ARBA00023065"/>
    </source>
</evidence>
<dbReference type="InterPro" id="IPR050059">
    <property type="entry name" value="ATP_synthase_B_chain"/>
</dbReference>
<sequence>MEFDATFWAFIALLLFFAIIIYFKVPGLIARIMDARIAKIEADLDEARRLREEAQALLAEYERKRKAAETEAEEIVAAARDEAERLTAEAEKALEDLVARRTKAVEDKIAQAEAQALSEVRSRSADVAIEAARILLADQAREHGGALVDQSIKDVASRLN</sequence>
<evidence type="ECO:0000256" key="1">
    <source>
        <dbReference type="ARBA" id="ARBA00004377"/>
    </source>
</evidence>
<dbReference type="EMBL" id="FNCS01000002">
    <property type="protein sequence ID" value="SDG40043.1"/>
    <property type="molecule type" value="Genomic_DNA"/>
</dbReference>
<keyword evidence="9 15" id="KW-0406">Ion transport</keyword>
<keyword evidence="10 15" id="KW-0472">Membrane</keyword>